<proteinExistence type="predicted"/>
<gene>
    <name evidence="2" type="ORF">DFL_002221</name>
</gene>
<dbReference type="RefSeq" id="XP_067493566.1">
    <property type="nucleotide sequence ID" value="XM_067630976.1"/>
</dbReference>
<protein>
    <submittedName>
        <fullName evidence="2">Uncharacterized protein</fullName>
    </submittedName>
</protein>
<comment type="caution">
    <text evidence="2">The sequence shown here is derived from an EMBL/GenBank/DDBJ whole genome shotgun (WGS) entry which is preliminary data.</text>
</comment>
<accession>A0A437AA82</accession>
<sequence>MEIWGLQSSEGPDGTGQYGFPSFLDGALQKWCGRTELHQTTSFRIPSHKPSTYKPPSSSSTESRSINHHPTAFTGRRHIGPRSRTRISCEFIRSAGNPLSPPQPQSTPSNGISSAPQLDSIVLSFVLSLRSHPP</sequence>
<feature type="region of interest" description="Disordered" evidence="1">
    <location>
        <begin position="39"/>
        <end position="115"/>
    </location>
</feature>
<evidence type="ECO:0000256" key="1">
    <source>
        <dbReference type="SAM" id="MobiDB-lite"/>
    </source>
</evidence>
<name>A0A437AA82_ARTFL</name>
<keyword evidence="3" id="KW-1185">Reference proteome</keyword>
<evidence type="ECO:0000313" key="3">
    <source>
        <dbReference type="Proteomes" id="UP000283090"/>
    </source>
</evidence>
<organism evidence="2 3">
    <name type="scientific">Arthrobotrys flagrans</name>
    <name type="common">Nematode-trapping fungus</name>
    <name type="synonym">Trichothecium flagrans</name>
    <dbReference type="NCBI Taxonomy" id="97331"/>
    <lineage>
        <taxon>Eukaryota</taxon>
        <taxon>Fungi</taxon>
        <taxon>Dikarya</taxon>
        <taxon>Ascomycota</taxon>
        <taxon>Pezizomycotina</taxon>
        <taxon>Orbiliomycetes</taxon>
        <taxon>Orbiliales</taxon>
        <taxon>Orbiliaceae</taxon>
        <taxon>Arthrobotrys</taxon>
    </lineage>
</organism>
<feature type="compositionally biased region" description="Low complexity" evidence="1">
    <location>
        <begin position="48"/>
        <end position="64"/>
    </location>
</feature>
<feature type="compositionally biased region" description="Basic residues" evidence="1">
    <location>
        <begin position="75"/>
        <end position="85"/>
    </location>
</feature>
<dbReference type="GeneID" id="93584532"/>
<dbReference type="Proteomes" id="UP000283090">
    <property type="component" value="Unassembled WGS sequence"/>
</dbReference>
<dbReference type="VEuPathDB" id="FungiDB:DFL_002221"/>
<dbReference type="EMBL" id="SAEB01000003">
    <property type="protein sequence ID" value="RVD88022.1"/>
    <property type="molecule type" value="Genomic_DNA"/>
</dbReference>
<dbReference type="AlphaFoldDB" id="A0A437AA82"/>
<reference evidence="2 3" key="1">
    <citation type="submission" date="2019-01" db="EMBL/GenBank/DDBJ databases">
        <title>Intercellular communication is required for trap formation in the nematode-trapping fungus Duddingtonia flagrans.</title>
        <authorList>
            <person name="Youssar L."/>
            <person name="Wernet V."/>
            <person name="Hensel N."/>
            <person name="Hildebrandt H.-G."/>
            <person name="Fischer R."/>
        </authorList>
    </citation>
    <scope>NUCLEOTIDE SEQUENCE [LARGE SCALE GENOMIC DNA]</scope>
    <source>
        <strain evidence="2 3">CBS H-5679</strain>
    </source>
</reference>
<evidence type="ECO:0000313" key="2">
    <source>
        <dbReference type="EMBL" id="RVD88022.1"/>
    </source>
</evidence>